<dbReference type="Gene3D" id="3.40.50.150">
    <property type="entry name" value="Vaccinia Virus protein VP39"/>
    <property type="match status" value="1"/>
</dbReference>
<proteinExistence type="predicted"/>
<gene>
    <name evidence="1" type="ORF">GQE99_12360</name>
</gene>
<dbReference type="SUPFAM" id="SSF53335">
    <property type="entry name" value="S-adenosyl-L-methionine-dependent methyltransferases"/>
    <property type="match status" value="1"/>
</dbReference>
<organism evidence="1 2">
    <name type="scientific">Maritimibacter harenae</name>
    <dbReference type="NCBI Taxonomy" id="2606218"/>
    <lineage>
        <taxon>Bacteria</taxon>
        <taxon>Pseudomonadati</taxon>
        <taxon>Pseudomonadota</taxon>
        <taxon>Alphaproteobacteria</taxon>
        <taxon>Rhodobacterales</taxon>
        <taxon>Roseobacteraceae</taxon>
        <taxon>Maritimibacter</taxon>
    </lineage>
</organism>
<reference evidence="1 2" key="1">
    <citation type="submission" date="2019-12" db="EMBL/GenBank/DDBJ databases">
        <title>Maritimibacter sp. nov. sp. isolated from sea sand.</title>
        <authorList>
            <person name="Kim J."/>
            <person name="Jeong S.E."/>
            <person name="Jung H.S."/>
            <person name="Jeon C.O."/>
        </authorList>
    </citation>
    <scope>NUCLEOTIDE SEQUENCE [LARGE SCALE GENOMIC DNA]</scope>
    <source>
        <strain evidence="1 2">DP07</strain>
    </source>
</reference>
<sequence length="292" mass="31803">MAIDDYFTAPTRARDLVAELSAMIDDVDLFVEPSAGGGAFLDHLPDSTIALDLAPRAPGIHKADFLTWQPPAGDQSIAVVGNPPFGHAGHLARKFFNHAAIFADYIAFILPASYAKASMQAKLDPRFHLIHECHLPDEPFTKDGAVHRFNTVFQVWQKRTQLREIRKATTTHADFAFVRTPEEADFAIRRVGAHAGKLLEIPSDPGERQGLSASSNYFIRATGTASEDVRATFALCDFNETRSQAVAVPSIGKGDLIACYDGAACMTRVCSAAEQHGATDRVETRGQCIDTF</sequence>
<evidence type="ECO:0000313" key="2">
    <source>
        <dbReference type="Proteomes" id="UP000467322"/>
    </source>
</evidence>
<accession>A0A845M7P7</accession>
<dbReference type="Proteomes" id="UP000467322">
    <property type="component" value="Unassembled WGS sequence"/>
</dbReference>
<comment type="caution">
    <text evidence="1">The sequence shown here is derived from an EMBL/GenBank/DDBJ whole genome shotgun (WGS) entry which is preliminary data.</text>
</comment>
<evidence type="ECO:0000313" key="1">
    <source>
        <dbReference type="EMBL" id="MZR13807.1"/>
    </source>
</evidence>
<evidence type="ECO:0008006" key="3">
    <source>
        <dbReference type="Google" id="ProtNLM"/>
    </source>
</evidence>
<protein>
    <recommendedName>
        <fullName evidence="3">SAM-dependent methyltransferase</fullName>
    </recommendedName>
</protein>
<name>A0A845M7P7_9RHOB</name>
<dbReference type="RefSeq" id="WP_161351944.1">
    <property type="nucleotide sequence ID" value="NZ_WTUX01000016.1"/>
</dbReference>
<keyword evidence="2" id="KW-1185">Reference proteome</keyword>
<dbReference type="InterPro" id="IPR029063">
    <property type="entry name" value="SAM-dependent_MTases_sf"/>
</dbReference>
<dbReference type="EMBL" id="WTUX01000016">
    <property type="protein sequence ID" value="MZR13807.1"/>
    <property type="molecule type" value="Genomic_DNA"/>
</dbReference>
<dbReference type="AlphaFoldDB" id="A0A845M7P7"/>